<evidence type="ECO:0000256" key="5">
    <source>
        <dbReference type="SAM" id="MobiDB-lite"/>
    </source>
</evidence>
<feature type="coiled-coil region" evidence="4">
    <location>
        <begin position="269"/>
        <end position="515"/>
    </location>
</feature>
<protein>
    <submittedName>
        <fullName evidence="7">Liprin-alpha-2</fullName>
    </submittedName>
</protein>
<proteinExistence type="inferred from homology"/>
<feature type="domain" description="SAM" evidence="6">
    <location>
        <begin position="1148"/>
        <end position="1205"/>
    </location>
</feature>
<dbReference type="InterPro" id="IPR013761">
    <property type="entry name" value="SAM/pointed_sf"/>
</dbReference>
<dbReference type="SUPFAM" id="SSF47769">
    <property type="entry name" value="SAM/Pointed domain"/>
    <property type="match status" value="2"/>
</dbReference>
<feature type="compositionally biased region" description="Low complexity" evidence="5">
    <location>
        <begin position="755"/>
        <end position="768"/>
    </location>
</feature>
<gene>
    <name evidence="7" type="primary">Ppfia2</name>
    <name evidence="7" type="ORF">GZH46_01411</name>
</gene>
<sequence length="1322" mass="150489">MWDNVCTMPTIAEDSVRSGMQAFGSGSDEANFEQLMFNMLEERDRLLETIRDTQIKNSEIQAKITQVEKERDSLQRLLDSSLPQDYTSLCQELNRAKDKLTEKEDEIQDLRAERNNTRLLLEHLETLVARHERSLKVTVVKRQQQQQNSTNSGVSSEVEVLKALKSLFEHHKALDEKVREKLRVALERVATLDQKLTAAREEADRLREQQKQQHLQRDSGLFDTSNDASKSNTGPQELLSPSNKDSEADDLRQLLEKQTSELISFRSKLQETTHKLEDFDIQLREAHEELKTLREEKEHVDNELRECKAQKKDQEERISTLELRYLNAQRESSCLNDLNEKLEHELSSKSSQIRLSEERIRTLSDKLNLAEQQIEQLLIKQEANNSAELNKVINGENDENENSEEKRMALKECVQRLETQLEEKNEEINRMKQREKMNEEHNQRLSATVDKLLNKSTERLQTHLRERMNALDEKNQLNQELSKIRKSLNEAIEEKERISQELSKAKTEIETLKLSVSKLTTTCRADTFVTSTSPTILFSSDARTVRAPEDSTSSFTYHPSRWTARSEPIRKTVTSTSDILNQSGSLDQNASDSDSANNSLIPNSPLDIKTSKNSYYSTDSDTQTALANAMALQKKLNAINDQIRIIQEEKQQSSSLQEEAKDSQLDPSVDFGSLDSIAYVYRSLESSMNRPGISPPQSERSSPGLIPDVASQSRVGYVQQMTQHYMNNIETDNPLHAERRLPPLPQQAMLINQQQQLMHQQQLHHQNQTDIPAHSNMPANHPNMQQSQSSNYAPVSDTYSNMHQNFNLNDSYPNPTPLESDPQNFRSQQSQQPINNEPLNSQSVSPNQQWQEAQFQQRQIQEPTNMSGQQQQHQQLLQTTSPNMIYAVNLDPNSIGYYSVAQPHLIPSNTAFVYGSIAQPVAAGPMKKSKSSLLRQKLFGVGRLFPTSLRRERMNEKAQHPTFINNYPPILLASYAQPSADYASFYDLNGLTMKESTSHASNFSTLSTYAMAPNTSTASPVLGSHKGDIDRKTKLKQELLAEAIYAGTPFALWNGPTIVAWLELWVGMPAWYVAACRANVKSGAIMSALSDTEIQRELGISNPLHRLKLRLAIQEMVALTSPSAVTKPAALQSSLASGQMNHEWIGNEWLPSLGLPQYRTAFMECLVDARMLEHLTKKDLRIHLKMVDSFHRTSLQHGITCLKRLGYNRRLLDERRRRCENELIDLLVWSNQRVIKWANSVELQQFSNNLLESGIHGALIALDESFGFTQMALALQIPTQNTRARSILDRAFKELKAANDVERNTVKLPTSEIGQHIYDSHQ</sequence>
<comment type="similarity">
    <text evidence="1">Belongs to the liprin family. Liprin-alpha subfamily.</text>
</comment>
<dbReference type="PANTHER" id="PTHR12587:SF20">
    <property type="entry name" value="LIPRIN-ALPHA, ISOFORM E"/>
    <property type="match status" value="1"/>
</dbReference>
<dbReference type="PANTHER" id="PTHR12587">
    <property type="entry name" value="LAR INTERACTING PROTEIN LIP -RELATED PROTEIN"/>
    <property type="match status" value="1"/>
</dbReference>
<feature type="region of interest" description="Disordered" evidence="5">
    <location>
        <begin position="755"/>
        <end position="876"/>
    </location>
</feature>
<reference evidence="7 8" key="1">
    <citation type="submission" date="2020-10" db="EMBL/GenBank/DDBJ databases">
        <authorList>
            <person name="Klimov P.B."/>
            <person name="Dyachkov S.M."/>
            <person name="Chetverikov P.E."/>
        </authorList>
    </citation>
    <scope>NUCLEOTIDE SEQUENCE [LARGE SCALE GENOMIC DNA]</scope>
    <source>
        <strain evidence="7">BMOC 18-1129-001#AD2665</strain>
        <tissue evidence="7">Entire mites</tissue>
    </source>
</reference>
<feature type="compositionally biased region" description="Low complexity" evidence="5">
    <location>
        <begin position="585"/>
        <end position="600"/>
    </location>
</feature>
<dbReference type="SMART" id="SM00454">
    <property type="entry name" value="SAM"/>
    <property type="match status" value="3"/>
</dbReference>
<dbReference type="InterPro" id="IPR029515">
    <property type="entry name" value="Liprin"/>
</dbReference>
<feature type="coiled-coil region" evidence="4">
    <location>
        <begin position="629"/>
        <end position="666"/>
    </location>
</feature>
<feature type="compositionally biased region" description="Basic and acidic residues" evidence="5">
    <location>
        <begin position="201"/>
        <end position="217"/>
    </location>
</feature>
<dbReference type="Pfam" id="PF25526">
    <property type="entry name" value="LIP-1"/>
    <property type="match status" value="1"/>
</dbReference>
<dbReference type="EMBL" id="JAIFTH010000246">
    <property type="protein sequence ID" value="KAG9510053.1"/>
    <property type="molecule type" value="Genomic_DNA"/>
</dbReference>
<evidence type="ECO:0000256" key="4">
    <source>
        <dbReference type="SAM" id="Coils"/>
    </source>
</evidence>
<feature type="region of interest" description="Disordered" evidence="5">
    <location>
        <begin position="201"/>
        <end position="248"/>
    </location>
</feature>
<feature type="region of interest" description="Disordered" evidence="5">
    <location>
        <begin position="687"/>
        <end position="707"/>
    </location>
</feature>
<dbReference type="InterPro" id="IPR001660">
    <property type="entry name" value="SAM"/>
</dbReference>
<feature type="compositionally biased region" description="Low complexity" evidence="5">
    <location>
        <begin position="848"/>
        <end position="861"/>
    </location>
</feature>
<organism evidence="7 8">
    <name type="scientific">Fragariocoptes setiger</name>
    <dbReference type="NCBI Taxonomy" id="1670756"/>
    <lineage>
        <taxon>Eukaryota</taxon>
        <taxon>Metazoa</taxon>
        <taxon>Ecdysozoa</taxon>
        <taxon>Arthropoda</taxon>
        <taxon>Chelicerata</taxon>
        <taxon>Arachnida</taxon>
        <taxon>Acari</taxon>
        <taxon>Acariformes</taxon>
        <taxon>Trombidiformes</taxon>
        <taxon>Prostigmata</taxon>
        <taxon>Eupodina</taxon>
        <taxon>Eriophyoidea</taxon>
        <taxon>Phytoptidae</taxon>
        <taxon>Fragariocoptes</taxon>
    </lineage>
</organism>
<keyword evidence="2" id="KW-0677">Repeat</keyword>
<feature type="compositionally biased region" description="Polar residues" evidence="5">
    <location>
        <begin position="821"/>
        <end position="847"/>
    </location>
</feature>
<feature type="region of interest" description="Disordered" evidence="5">
    <location>
        <begin position="542"/>
        <end position="609"/>
    </location>
</feature>
<dbReference type="Proteomes" id="UP000825002">
    <property type="component" value="Unassembled WGS sequence"/>
</dbReference>
<keyword evidence="8" id="KW-1185">Reference proteome</keyword>
<feature type="domain" description="SAM" evidence="6">
    <location>
        <begin position="1053"/>
        <end position="1119"/>
    </location>
</feature>
<evidence type="ECO:0000313" key="8">
    <source>
        <dbReference type="Proteomes" id="UP000825002"/>
    </source>
</evidence>
<dbReference type="InterPro" id="IPR037621">
    <property type="entry name" value="LIP-1_SAM_2"/>
</dbReference>
<dbReference type="CDD" id="cd09562">
    <property type="entry name" value="SAM_liprin-alpha1_2_3_4_repeat1"/>
    <property type="match status" value="1"/>
</dbReference>
<feature type="compositionally biased region" description="Polar residues" evidence="5">
    <location>
        <begin position="782"/>
        <end position="813"/>
    </location>
</feature>
<dbReference type="Pfam" id="PF00536">
    <property type="entry name" value="SAM_1"/>
    <property type="match status" value="2"/>
</dbReference>
<evidence type="ECO:0000313" key="7">
    <source>
        <dbReference type="EMBL" id="KAG9510053.1"/>
    </source>
</evidence>
<evidence type="ECO:0000256" key="1">
    <source>
        <dbReference type="ARBA" id="ARBA00007026"/>
    </source>
</evidence>
<dbReference type="CDD" id="cd09565">
    <property type="entry name" value="SAM_liprin-alpha1_2_3_4_repeat2"/>
    <property type="match status" value="1"/>
</dbReference>
<evidence type="ECO:0000256" key="2">
    <source>
        <dbReference type="ARBA" id="ARBA00022737"/>
    </source>
</evidence>
<feature type="coiled-coil region" evidence="4">
    <location>
        <begin position="50"/>
        <end position="127"/>
    </location>
</feature>
<dbReference type="InterPro" id="IPR057892">
    <property type="entry name" value="LIP-1_CC2"/>
</dbReference>
<dbReference type="Gene3D" id="1.10.150.50">
    <property type="entry name" value="Transcription Factor, Ets-1"/>
    <property type="match status" value="3"/>
</dbReference>
<evidence type="ECO:0000256" key="3">
    <source>
        <dbReference type="ARBA" id="ARBA00023054"/>
    </source>
</evidence>
<dbReference type="Pfam" id="PF07647">
    <property type="entry name" value="SAM_2"/>
    <property type="match status" value="1"/>
</dbReference>
<accession>A0ABQ7S9H5</accession>
<dbReference type="InterPro" id="IPR037620">
    <property type="entry name" value="LIP-1_SAM_1"/>
</dbReference>
<feature type="domain" description="SAM" evidence="6">
    <location>
        <begin position="1229"/>
        <end position="1298"/>
    </location>
</feature>
<feature type="compositionally biased region" description="Polar residues" evidence="5">
    <location>
        <begin position="687"/>
        <end position="701"/>
    </location>
</feature>
<feature type="compositionally biased region" description="Polar residues" evidence="5">
    <location>
        <begin position="222"/>
        <end position="243"/>
    </location>
</feature>
<comment type="caution">
    <text evidence="7">The sequence shown here is derived from an EMBL/GenBank/DDBJ whole genome shotgun (WGS) entry which is preliminary data.</text>
</comment>
<evidence type="ECO:0000259" key="6">
    <source>
        <dbReference type="PROSITE" id="PS50105"/>
    </source>
</evidence>
<dbReference type="PROSITE" id="PS50105">
    <property type="entry name" value="SAM_DOMAIN"/>
    <property type="match status" value="3"/>
</dbReference>
<feature type="compositionally biased region" description="Polar residues" evidence="5">
    <location>
        <begin position="572"/>
        <end position="584"/>
    </location>
</feature>
<name>A0ABQ7S9H5_9ACAR</name>
<keyword evidence="3 4" id="KW-0175">Coiled coil</keyword>